<dbReference type="GO" id="GO:0016973">
    <property type="term" value="P:poly(A)+ mRNA export from nucleus"/>
    <property type="evidence" value="ECO:0007669"/>
    <property type="project" value="InterPro"/>
</dbReference>
<feature type="compositionally biased region" description="Basic and acidic residues" evidence="3">
    <location>
        <begin position="234"/>
        <end position="243"/>
    </location>
</feature>
<dbReference type="InterPro" id="IPR012476">
    <property type="entry name" value="GLE1"/>
</dbReference>
<dbReference type="InterPro" id="IPR038506">
    <property type="entry name" value="GLE1-like_sf"/>
</dbReference>
<dbReference type="AlphaFoldDB" id="A0AAN5I182"/>
<accession>A0AAN5I182</accession>
<evidence type="ECO:0000313" key="4">
    <source>
        <dbReference type="EMBL" id="GMR47446.1"/>
    </source>
</evidence>
<evidence type="ECO:0000256" key="2">
    <source>
        <dbReference type="ARBA" id="ARBA00030897"/>
    </source>
</evidence>
<name>A0AAN5I182_9BILA</name>
<comment type="caution">
    <text evidence="4">The sequence shown here is derived from an EMBL/GenBank/DDBJ whole genome shotgun (WGS) entry which is preliminary data.</text>
</comment>
<proteinExistence type="predicted"/>
<keyword evidence="5" id="KW-1185">Reference proteome</keyword>
<dbReference type="EMBL" id="BTRK01000004">
    <property type="protein sequence ID" value="GMR47446.1"/>
    <property type="molecule type" value="Genomic_DNA"/>
</dbReference>
<evidence type="ECO:0000256" key="1">
    <source>
        <dbReference type="ARBA" id="ARBA00024680"/>
    </source>
</evidence>
<dbReference type="Proteomes" id="UP001328107">
    <property type="component" value="Unassembled WGS sequence"/>
</dbReference>
<protein>
    <recommendedName>
        <fullName evidence="2">GLE1 RNA export mediator</fullName>
    </recommendedName>
</protein>
<dbReference type="Gene3D" id="1.25.40.510">
    <property type="entry name" value="GLE1-like"/>
    <property type="match status" value="1"/>
</dbReference>
<evidence type="ECO:0000313" key="5">
    <source>
        <dbReference type="Proteomes" id="UP001328107"/>
    </source>
</evidence>
<feature type="compositionally biased region" description="Low complexity" evidence="3">
    <location>
        <begin position="244"/>
        <end position="259"/>
    </location>
</feature>
<feature type="region of interest" description="Disordered" evidence="3">
    <location>
        <begin position="234"/>
        <end position="277"/>
    </location>
</feature>
<comment type="function">
    <text evidence="1">Required for the export of mRNAs containing poly(A) tails from the nucleus into the cytoplasm. May be involved in the terminal step of the mRNA transport through the nuclear pore complex (NPC).</text>
</comment>
<reference evidence="5" key="1">
    <citation type="submission" date="2022-10" db="EMBL/GenBank/DDBJ databases">
        <title>Genome assembly of Pristionchus species.</title>
        <authorList>
            <person name="Yoshida K."/>
            <person name="Sommer R.J."/>
        </authorList>
    </citation>
    <scope>NUCLEOTIDE SEQUENCE [LARGE SCALE GENOMIC DNA]</scope>
    <source>
        <strain evidence="5">RS5460</strain>
    </source>
</reference>
<dbReference type="Pfam" id="PF07817">
    <property type="entry name" value="GLE1"/>
    <property type="match status" value="1"/>
</dbReference>
<gene>
    <name evidence="4" type="ORF">PMAYCL1PPCAC_17641</name>
</gene>
<dbReference type="GO" id="GO:0005643">
    <property type="term" value="C:nuclear pore"/>
    <property type="evidence" value="ECO:0007669"/>
    <property type="project" value="InterPro"/>
</dbReference>
<feature type="non-terminal residue" evidence="4">
    <location>
        <position position="1"/>
    </location>
</feature>
<evidence type="ECO:0000256" key="3">
    <source>
        <dbReference type="SAM" id="MobiDB-lite"/>
    </source>
</evidence>
<organism evidence="4 5">
    <name type="scientific">Pristionchus mayeri</name>
    <dbReference type="NCBI Taxonomy" id="1317129"/>
    <lineage>
        <taxon>Eukaryota</taxon>
        <taxon>Metazoa</taxon>
        <taxon>Ecdysozoa</taxon>
        <taxon>Nematoda</taxon>
        <taxon>Chromadorea</taxon>
        <taxon>Rhabditida</taxon>
        <taxon>Rhabditina</taxon>
        <taxon>Diplogasteromorpha</taxon>
        <taxon>Diplogasteroidea</taxon>
        <taxon>Neodiplogasteridae</taxon>
        <taxon>Pristionchus</taxon>
    </lineage>
</organism>
<sequence length="568" mass="63625">SFGLSGEEVYAPGADSTIFYSGAESIQSVRHVNATREVLRLQKLALNDRERRRRSAEVVSLDFDTKFADHRAKFSPKPRDVNILERSMNTVTISARDAPKQASLLSNSNKIPDENIPEMSKNLMFVKASEPPKMRPLSVQKPQLMSSTPLPASKEFSFSNPSTSTLSPIPNIDNIPRFRDSLATPLFKNAEPVNTVHSTPLMKQPVKAPVVRGLHETIAKNKLGSVKEEQLEGVNHCEDEHRPTSTSGTPSSTRPTSPTDEISPTASRNTKEKFPEEHDEWSLSNVYYADAMMELKSYLDDARMFEARSGITTRSLIKRSVLEKVTVTSKRHASNEEMVSTWNFFFHLLSMEEVEGFNNEKFRLRDKTSVHYAMTLIVEHYLNLLEKDSALGDTISFVLYSLSARSPSFSTFLTASLLSRSPCLDMDKSKCGTLVDGILADPQSLLDVMARERAVCSLFYGIHSCSSKRPTKDCPFPLSSIWRILACSLNRAPLLLATPFTLSELLKTCGSELQSRYGRQMEKMRSVIEDKLLPQLERDLETNQESRRAGNAAYISALRSTIDLLIIS</sequence>